<dbReference type="PROSITE" id="PS50801">
    <property type="entry name" value="STAS"/>
    <property type="match status" value="1"/>
</dbReference>
<proteinExistence type="inferred from homology"/>
<evidence type="ECO:0000313" key="4">
    <source>
        <dbReference type="EMBL" id="MEW2362088.1"/>
    </source>
</evidence>
<dbReference type="SUPFAM" id="SSF52091">
    <property type="entry name" value="SpoIIaa-like"/>
    <property type="match status" value="1"/>
</dbReference>
<evidence type="ECO:0000256" key="2">
    <source>
        <dbReference type="RuleBase" id="RU003749"/>
    </source>
</evidence>
<dbReference type="Pfam" id="PF01740">
    <property type="entry name" value="STAS"/>
    <property type="match status" value="1"/>
</dbReference>
<evidence type="ECO:0000313" key="5">
    <source>
        <dbReference type="Proteomes" id="UP001553843"/>
    </source>
</evidence>
<protein>
    <recommendedName>
        <fullName evidence="2">Anti-sigma factor antagonist</fullName>
    </recommendedName>
</protein>
<dbReference type="PANTHER" id="PTHR33495:SF2">
    <property type="entry name" value="ANTI-SIGMA FACTOR ANTAGONIST TM_1081-RELATED"/>
    <property type="match status" value="1"/>
</dbReference>
<dbReference type="InterPro" id="IPR036513">
    <property type="entry name" value="STAS_dom_sf"/>
</dbReference>
<organism evidence="4 5">
    <name type="scientific">Streptomyces huasconensis</name>
    <dbReference type="NCBI Taxonomy" id="1854574"/>
    <lineage>
        <taxon>Bacteria</taxon>
        <taxon>Bacillati</taxon>
        <taxon>Actinomycetota</taxon>
        <taxon>Actinomycetes</taxon>
        <taxon>Kitasatosporales</taxon>
        <taxon>Streptomycetaceae</taxon>
        <taxon>Streptomyces</taxon>
    </lineage>
</organism>
<dbReference type="RefSeq" id="WP_359771446.1">
    <property type="nucleotide sequence ID" value="NZ_JBEYRR010000001.1"/>
</dbReference>
<dbReference type="CDD" id="cd07043">
    <property type="entry name" value="STAS_anti-anti-sigma_factors"/>
    <property type="match status" value="1"/>
</dbReference>
<dbReference type="Proteomes" id="UP001553843">
    <property type="component" value="Unassembled WGS sequence"/>
</dbReference>
<evidence type="ECO:0000256" key="1">
    <source>
        <dbReference type="ARBA" id="ARBA00009013"/>
    </source>
</evidence>
<dbReference type="EMBL" id="JBEYRS010000003">
    <property type="protein sequence ID" value="MEW2362088.1"/>
    <property type="molecule type" value="Genomic_DNA"/>
</dbReference>
<dbReference type="NCBIfam" id="TIGR00377">
    <property type="entry name" value="ant_ant_sig"/>
    <property type="match status" value="1"/>
</dbReference>
<accession>A0ABV3LRM1</accession>
<gene>
    <name evidence="4" type="ORF">AB0887_09025</name>
</gene>
<sequence>MTVVPHTLHLTARYPHEHLIVVTVVGNIDLQTAPALRTRTAEIMRQEPCHVVLDLAQVGFCDSSGLSALIGIWHAARAAGGSLGLADVPDRLLRMLAVTGIDSFLTVHTTAADAITAITASRPAPLKS</sequence>
<reference evidence="4 5" key="1">
    <citation type="submission" date="2024-06" db="EMBL/GenBank/DDBJ databases">
        <title>The Natural Products Discovery Center: Release of the First 8490 Sequenced Strains for Exploring Actinobacteria Biosynthetic Diversity.</title>
        <authorList>
            <person name="Kalkreuter E."/>
            <person name="Kautsar S.A."/>
            <person name="Yang D."/>
            <person name="Bader C.D."/>
            <person name="Teijaro C.N."/>
            <person name="Fluegel L."/>
            <person name="Davis C.M."/>
            <person name="Simpson J.R."/>
            <person name="Lauterbach L."/>
            <person name="Steele A.D."/>
            <person name="Gui C."/>
            <person name="Meng S."/>
            <person name="Li G."/>
            <person name="Viehrig K."/>
            <person name="Ye F."/>
            <person name="Su P."/>
            <person name="Kiefer A.F."/>
            <person name="Nichols A."/>
            <person name="Cepeda A.J."/>
            <person name="Yan W."/>
            <person name="Fan B."/>
            <person name="Jiang Y."/>
            <person name="Adhikari A."/>
            <person name="Zheng C.-J."/>
            <person name="Schuster L."/>
            <person name="Cowan T.M."/>
            <person name="Smanski M.J."/>
            <person name="Chevrette M.G."/>
            <person name="De Carvalho L.P.S."/>
            <person name="Shen B."/>
        </authorList>
    </citation>
    <scope>NUCLEOTIDE SEQUENCE [LARGE SCALE GENOMIC DNA]</scope>
    <source>
        <strain evidence="4 5">NPDC047833</strain>
    </source>
</reference>
<keyword evidence="5" id="KW-1185">Reference proteome</keyword>
<comment type="similarity">
    <text evidence="1 2">Belongs to the anti-sigma-factor antagonist family.</text>
</comment>
<name>A0ABV3LRM1_9ACTN</name>
<comment type="caution">
    <text evidence="4">The sequence shown here is derived from an EMBL/GenBank/DDBJ whole genome shotgun (WGS) entry which is preliminary data.</text>
</comment>
<dbReference type="Gene3D" id="3.30.750.24">
    <property type="entry name" value="STAS domain"/>
    <property type="match status" value="1"/>
</dbReference>
<dbReference type="PANTHER" id="PTHR33495">
    <property type="entry name" value="ANTI-SIGMA FACTOR ANTAGONIST TM_1081-RELATED-RELATED"/>
    <property type="match status" value="1"/>
</dbReference>
<dbReference type="InterPro" id="IPR003658">
    <property type="entry name" value="Anti-sigma_ant"/>
</dbReference>
<evidence type="ECO:0000259" key="3">
    <source>
        <dbReference type="PROSITE" id="PS50801"/>
    </source>
</evidence>
<feature type="domain" description="STAS" evidence="3">
    <location>
        <begin position="17"/>
        <end position="118"/>
    </location>
</feature>
<dbReference type="InterPro" id="IPR002645">
    <property type="entry name" value="STAS_dom"/>
</dbReference>